<evidence type="ECO:0000259" key="1">
    <source>
        <dbReference type="Pfam" id="PF18145"/>
    </source>
</evidence>
<organism evidence="2 3">
    <name type="scientific">Ectopseudomonas mendocina</name>
    <name type="common">Pseudomonas mendocina</name>
    <dbReference type="NCBI Taxonomy" id="300"/>
    <lineage>
        <taxon>Bacteria</taxon>
        <taxon>Pseudomonadati</taxon>
        <taxon>Pseudomonadota</taxon>
        <taxon>Gammaproteobacteria</taxon>
        <taxon>Pseudomonadales</taxon>
        <taxon>Pseudomonadaceae</taxon>
        <taxon>Ectopseudomonas</taxon>
    </lineage>
</organism>
<protein>
    <recommendedName>
        <fullName evidence="1">SMODS-associated and fused to various effectors domain-containing protein</fullName>
    </recommendedName>
</protein>
<accession>A0A379IV58</accession>
<dbReference type="AlphaFoldDB" id="A0A379IV58"/>
<dbReference type="Pfam" id="PF18145">
    <property type="entry name" value="SAVED"/>
    <property type="match status" value="1"/>
</dbReference>
<name>A0A379IV58_ECTME</name>
<dbReference type="NCBIfam" id="NF033611">
    <property type="entry name" value="SAVED"/>
    <property type="match status" value="1"/>
</dbReference>
<gene>
    <name evidence="2" type="ORF">NCTC10899_02916</name>
</gene>
<dbReference type="EMBL" id="UGUU01000001">
    <property type="protein sequence ID" value="SUD40084.1"/>
    <property type="molecule type" value="Genomic_DNA"/>
</dbReference>
<dbReference type="Proteomes" id="UP000254260">
    <property type="component" value="Unassembled WGS sequence"/>
</dbReference>
<evidence type="ECO:0000313" key="2">
    <source>
        <dbReference type="EMBL" id="SUD40084.1"/>
    </source>
</evidence>
<dbReference type="OrthoDB" id="268467at2"/>
<sequence>MTQAVVTRRDGDVFQARMFWLYAARLLDEGSPIIRVGFESGLKGFDDIWVEYDPLRAPQDHRGNSVHIERMQCKWHAIPGSFTHGDLVRPEYINATTTSMLQRALAAHRHDKANECTSRLVLVTNHMADLADALAKCIRSKSLNLDVDKLFQGTTERSATGSLRKLWCDHLGIEEEELRALCNSLAFHLSRDSLDGLRDLLDSACRANGLVRPEPNASVTVYDGNIFEWVGQRRTVFDRSDFKDKCAQEGLLAEKPKAAPLIFGVKSFEHPLDRMENRCAQVLNLVPEFDERTIRDESSWRDSLLPKLREFLLNVPSEDGRIRLAIEAHATLAFAAGAVLDAKSGRLTELEQRSPVMKIWAPDDDTLSSASNGWVFSEHELDPDGSGTVCAVSLTRETEGSVRQFLEENPGHFRRLLVATLVGGASPRALTSGAHANHLAEQLASKIAVDRVIDITARRERYHLFISAPNAFTFYLGRQASLLKPLTLYEFDFDFQADGSYRPSLSYPETTSVFS</sequence>
<proteinExistence type="predicted"/>
<evidence type="ECO:0000313" key="3">
    <source>
        <dbReference type="Proteomes" id="UP000254260"/>
    </source>
</evidence>
<reference evidence="2 3" key="1">
    <citation type="submission" date="2018-06" db="EMBL/GenBank/DDBJ databases">
        <authorList>
            <consortium name="Pathogen Informatics"/>
            <person name="Doyle S."/>
        </authorList>
    </citation>
    <scope>NUCLEOTIDE SEQUENCE [LARGE SCALE GENOMIC DNA]</scope>
    <source>
        <strain evidence="2 3">NCTC10899</strain>
    </source>
</reference>
<dbReference type="InterPro" id="IPR040836">
    <property type="entry name" value="SAVED"/>
</dbReference>
<feature type="domain" description="SMODS-associated and fused to various effectors" evidence="1">
    <location>
        <begin position="317"/>
        <end position="505"/>
    </location>
</feature>
<dbReference type="RefSeq" id="WP_059392050.1">
    <property type="nucleotide sequence ID" value="NZ_UGUU01000001.1"/>
</dbReference>